<feature type="domain" description="Cupin type-2" evidence="2">
    <location>
        <begin position="63"/>
        <end position="111"/>
    </location>
</feature>
<dbReference type="InterPro" id="IPR011051">
    <property type="entry name" value="RmlC_Cupin_sf"/>
</dbReference>
<proteinExistence type="predicted"/>
<dbReference type="Gene3D" id="2.60.120.10">
    <property type="entry name" value="Jelly Rolls"/>
    <property type="match status" value="1"/>
</dbReference>
<dbReference type="CDD" id="cd06990">
    <property type="entry name" value="cupin_DUF861"/>
    <property type="match status" value="1"/>
</dbReference>
<accession>A0A2S2C3V5</accession>
<dbReference type="SUPFAM" id="SSF51182">
    <property type="entry name" value="RmlC-like cupins"/>
    <property type="match status" value="1"/>
</dbReference>
<evidence type="ECO:0000313" key="4">
    <source>
        <dbReference type="Proteomes" id="UP000245711"/>
    </source>
</evidence>
<feature type="compositionally biased region" description="Basic and acidic residues" evidence="1">
    <location>
        <begin position="7"/>
        <end position="23"/>
    </location>
</feature>
<dbReference type="KEGG" id="roz:CBI38_15430"/>
<feature type="region of interest" description="Disordered" evidence="1">
    <location>
        <begin position="1"/>
        <end position="23"/>
    </location>
</feature>
<dbReference type="Pfam" id="PF07883">
    <property type="entry name" value="Cupin_2"/>
    <property type="match status" value="1"/>
</dbReference>
<dbReference type="RefSeq" id="WP_109335112.1">
    <property type="nucleotide sequence ID" value="NZ_CP021354.1"/>
</dbReference>
<evidence type="ECO:0000256" key="1">
    <source>
        <dbReference type="SAM" id="MobiDB-lite"/>
    </source>
</evidence>
<evidence type="ECO:0000313" key="3">
    <source>
        <dbReference type="EMBL" id="AWK75576.1"/>
    </source>
</evidence>
<dbReference type="InterPro" id="IPR013096">
    <property type="entry name" value="Cupin_2"/>
</dbReference>
<gene>
    <name evidence="3" type="ORF">CBI38_15430</name>
</gene>
<dbReference type="AlphaFoldDB" id="A0A2S2C3V5"/>
<name>A0A2S2C3V5_9NOCA</name>
<dbReference type="InterPro" id="IPR014710">
    <property type="entry name" value="RmlC-like_jellyroll"/>
</dbReference>
<dbReference type="EMBL" id="CP021354">
    <property type="protein sequence ID" value="AWK75576.1"/>
    <property type="molecule type" value="Genomic_DNA"/>
</dbReference>
<dbReference type="OrthoDB" id="161242at2"/>
<reference evidence="3 4" key="1">
    <citation type="submission" date="2017-05" db="EMBL/GenBank/DDBJ databases">
        <title>Isolation of Rhodococcus sp. S2-17 biodegrading of BP-3.</title>
        <authorList>
            <person name="Lee Y."/>
            <person name="Kim K.H."/>
            <person name="Chun B.H."/>
            <person name="Jung H.S."/>
            <person name="Jeon C.O."/>
        </authorList>
    </citation>
    <scope>NUCLEOTIDE SEQUENCE [LARGE SCALE GENOMIC DNA]</scope>
    <source>
        <strain evidence="3 4">S2-17</strain>
    </source>
</reference>
<keyword evidence="4" id="KW-1185">Reference proteome</keyword>
<organism evidence="3 4">
    <name type="scientific">Rhodococcus oxybenzonivorans</name>
    <dbReference type="NCBI Taxonomy" id="1990687"/>
    <lineage>
        <taxon>Bacteria</taxon>
        <taxon>Bacillati</taxon>
        <taxon>Actinomycetota</taxon>
        <taxon>Actinomycetes</taxon>
        <taxon>Mycobacteriales</taxon>
        <taxon>Nocardiaceae</taxon>
        <taxon>Rhodococcus</taxon>
    </lineage>
</organism>
<sequence>MSGLIRKSLDSPEETRPFEDDKGKLELVNVPSGAVGRATFQPGWQWSKHVKPIAKTDSCQAAHMGYVISGRMKIVMDDGEDMEFGPGDLMVCPPGHDAWILGDEPCVFIDWTGVADYAKR</sequence>
<protein>
    <submittedName>
        <fullName evidence="3">Cupin</fullName>
    </submittedName>
</protein>
<evidence type="ECO:0000259" key="2">
    <source>
        <dbReference type="Pfam" id="PF07883"/>
    </source>
</evidence>
<dbReference type="Proteomes" id="UP000245711">
    <property type="component" value="Chromosome"/>
</dbReference>